<evidence type="ECO:0000313" key="5">
    <source>
        <dbReference type="Proteomes" id="UP000013783"/>
    </source>
</evidence>
<dbReference type="GO" id="GO:0042802">
    <property type="term" value="F:identical protein binding"/>
    <property type="evidence" value="ECO:0007669"/>
    <property type="project" value="TreeGrafter"/>
</dbReference>
<dbReference type="PANTHER" id="PTHR40448:SF1">
    <property type="entry name" value="TWO-COMPONENT SENSOR HISTIDINE KINASE"/>
    <property type="match status" value="1"/>
</dbReference>
<feature type="domain" description="Sensor histidine kinase NatK-like C-terminal" evidence="2">
    <location>
        <begin position="387"/>
        <end position="487"/>
    </location>
</feature>
<dbReference type="STRING" id="71451.RV07_GL000125"/>
<keyword evidence="1" id="KW-0812">Transmembrane</keyword>
<reference evidence="3 5" key="1">
    <citation type="submission" date="2013-02" db="EMBL/GenBank/DDBJ databases">
        <title>The Genome Sequence of Enterococcus malodoratus ATCC_43197.</title>
        <authorList>
            <consortium name="The Broad Institute Genome Sequencing Platform"/>
            <consortium name="The Broad Institute Genome Sequencing Center for Infectious Disease"/>
            <person name="Earl A.M."/>
            <person name="Gilmore M.S."/>
            <person name="Lebreton F."/>
            <person name="Walker B."/>
            <person name="Young S.K."/>
            <person name="Zeng Q."/>
            <person name="Gargeya S."/>
            <person name="Fitzgerald M."/>
            <person name="Haas B."/>
            <person name="Abouelleil A."/>
            <person name="Alvarado L."/>
            <person name="Arachchi H.M."/>
            <person name="Berlin A.M."/>
            <person name="Chapman S.B."/>
            <person name="Dewar J."/>
            <person name="Goldberg J."/>
            <person name="Griggs A."/>
            <person name="Gujja S."/>
            <person name="Hansen M."/>
            <person name="Howarth C."/>
            <person name="Imamovic A."/>
            <person name="Larimer J."/>
            <person name="McCowan C."/>
            <person name="Murphy C."/>
            <person name="Neiman D."/>
            <person name="Pearson M."/>
            <person name="Priest M."/>
            <person name="Roberts A."/>
            <person name="Saif S."/>
            <person name="Shea T."/>
            <person name="Sisk P."/>
            <person name="Sykes S."/>
            <person name="Wortman J."/>
            <person name="Nusbaum C."/>
            <person name="Birren B."/>
        </authorList>
    </citation>
    <scope>NUCLEOTIDE SEQUENCE [LARGE SCALE GENOMIC DNA]</scope>
    <source>
        <strain evidence="3 5">ATCC 43197</strain>
    </source>
</reference>
<dbReference type="EMBL" id="AJAK01000030">
    <property type="protein sequence ID" value="EOH72545.1"/>
    <property type="molecule type" value="Genomic_DNA"/>
</dbReference>
<feature type="transmembrane region" description="Helical" evidence="1">
    <location>
        <begin position="72"/>
        <end position="94"/>
    </location>
</feature>
<feature type="transmembrane region" description="Helical" evidence="1">
    <location>
        <begin position="15"/>
        <end position="37"/>
    </location>
</feature>
<feature type="transmembrane region" description="Helical" evidence="1">
    <location>
        <begin position="166"/>
        <end position="192"/>
    </location>
</feature>
<feature type="transmembrane region" description="Helical" evidence="1">
    <location>
        <begin position="134"/>
        <end position="154"/>
    </location>
</feature>
<dbReference type="InterPro" id="IPR036890">
    <property type="entry name" value="HATPase_C_sf"/>
</dbReference>
<evidence type="ECO:0000313" key="4">
    <source>
        <dbReference type="EMBL" id="EOT70129.1"/>
    </source>
</evidence>
<keyword evidence="1" id="KW-0472">Membrane</keyword>
<keyword evidence="6" id="KW-1185">Reference proteome</keyword>
<dbReference type="Proteomes" id="UP000013783">
    <property type="component" value="Unassembled WGS sequence"/>
</dbReference>
<evidence type="ECO:0000256" key="1">
    <source>
        <dbReference type="SAM" id="Phobius"/>
    </source>
</evidence>
<dbReference type="OrthoDB" id="1652078at2"/>
<name>R2QLP9_9ENTE</name>
<proteinExistence type="predicted"/>
<dbReference type="InterPro" id="IPR032834">
    <property type="entry name" value="NatK-like_C"/>
</dbReference>
<comment type="caution">
    <text evidence="3">The sequence shown here is derived from an EMBL/GenBank/DDBJ whole genome shotgun (WGS) entry which is preliminary data.</text>
</comment>
<organism evidence="3 5">
    <name type="scientific">Enterococcus malodoratus ATCC 43197</name>
    <dbReference type="NCBI Taxonomy" id="1158601"/>
    <lineage>
        <taxon>Bacteria</taxon>
        <taxon>Bacillati</taxon>
        <taxon>Bacillota</taxon>
        <taxon>Bacilli</taxon>
        <taxon>Lactobacillales</taxon>
        <taxon>Enterococcaceae</taxon>
        <taxon>Enterococcus</taxon>
    </lineage>
</organism>
<dbReference type="AlphaFoldDB" id="R2QLP9"/>
<accession>R2QLP9</accession>
<reference evidence="4 6" key="2">
    <citation type="submission" date="2013-03" db="EMBL/GenBank/DDBJ databases">
        <title>The Genome Sequence of Enterococcus malodoratus ATCC_43197 (PacBio/Illumina hybrid assembly).</title>
        <authorList>
            <consortium name="The Broad Institute Genomics Platform"/>
            <consortium name="The Broad Institute Genome Sequencing Center for Infectious Disease"/>
            <person name="Earl A."/>
            <person name="Russ C."/>
            <person name="Gilmore M."/>
            <person name="Surin D."/>
            <person name="Walker B."/>
            <person name="Young S."/>
            <person name="Zeng Q."/>
            <person name="Gargeya S."/>
            <person name="Fitzgerald M."/>
            <person name="Haas B."/>
            <person name="Abouelleil A."/>
            <person name="Allen A.W."/>
            <person name="Alvarado L."/>
            <person name="Arachchi H.M."/>
            <person name="Berlin A.M."/>
            <person name="Chapman S.B."/>
            <person name="Gainer-Dewar J."/>
            <person name="Goldberg J."/>
            <person name="Griggs A."/>
            <person name="Gujja S."/>
            <person name="Hansen M."/>
            <person name="Howarth C."/>
            <person name="Imamovic A."/>
            <person name="Ireland A."/>
            <person name="Larimer J."/>
            <person name="McCowan C."/>
            <person name="Murphy C."/>
            <person name="Pearson M."/>
            <person name="Poon T.W."/>
            <person name="Priest M."/>
            <person name="Roberts A."/>
            <person name="Saif S."/>
            <person name="Shea T."/>
            <person name="Sisk P."/>
            <person name="Sykes S."/>
            <person name="Wortman J."/>
            <person name="Nusbaum C."/>
            <person name="Birren B."/>
        </authorList>
    </citation>
    <scope>NUCLEOTIDE SEQUENCE [LARGE SCALE GENOMIC DNA]</scope>
    <source>
        <strain evidence="4 6">ATCC 43197</strain>
    </source>
</reference>
<dbReference type="Pfam" id="PF14501">
    <property type="entry name" value="HATPase_c_5"/>
    <property type="match status" value="1"/>
</dbReference>
<keyword evidence="1" id="KW-1133">Transmembrane helix</keyword>
<feature type="transmembrane region" description="Helical" evidence="1">
    <location>
        <begin position="44"/>
        <end position="60"/>
    </location>
</feature>
<evidence type="ECO:0000313" key="3">
    <source>
        <dbReference type="EMBL" id="EOH72545.1"/>
    </source>
</evidence>
<evidence type="ECO:0000259" key="2">
    <source>
        <dbReference type="Pfam" id="PF14501"/>
    </source>
</evidence>
<protein>
    <recommendedName>
        <fullName evidence="2">Sensor histidine kinase NatK-like C-terminal domain-containing protein</fullName>
    </recommendedName>
</protein>
<gene>
    <name evidence="4" type="ORF">I585_01608</name>
    <name evidence="3" type="ORF">UAI_04130</name>
</gene>
<dbReference type="EMBL" id="ASWA01000002">
    <property type="protein sequence ID" value="EOT70129.1"/>
    <property type="molecule type" value="Genomic_DNA"/>
</dbReference>
<dbReference type="Proteomes" id="UP000014148">
    <property type="component" value="Unassembled WGS sequence"/>
</dbReference>
<feature type="transmembrane region" description="Helical" evidence="1">
    <location>
        <begin position="237"/>
        <end position="261"/>
    </location>
</feature>
<dbReference type="Gene3D" id="3.30.565.10">
    <property type="entry name" value="Histidine kinase-like ATPase, C-terminal domain"/>
    <property type="match status" value="1"/>
</dbReference>
<dbReference type="PANTHER" id="PTHR40448">
    <property type="entry name" value="TWO-COMPONENT SENSOR HISTIDINE KINASE"/>
    <property type="match status" value="1"/>
</dbReference>
<dbReference type="PATRIC" id="fig|1158601.3.peg.4099"/>
<sequence>MIYFYTEHMSTSSTILTYLFQTTPSLIVYLVTLKYCFPTKFSRYSVLLISIPAYNLGWIFNDIVRRYFQEILVIHNIFSIICQFVMVLILYIVFNRGERLFLVDLLIVTCFTILSAAGFEYIRVFLLNISTTPLFSINIINWYFLFSLIFLPLIKKILVWSKRFVINFSTAALILLWTVSIALNLFFLFIQICSIAEPLNKPGYSSVIFLSDNYLGSSIIRSLAPSAYFIVEPVDRLFNLATTLVIHNTLAIGAFVFLLFLNKRTKLRLSEQEKQKFELTQYVNSLENVTQNIRKNHHDFSNLLFSLGGYIYQSPIDEEDLKKYFESVTQTFEEDYHYFLEISKLKNLAIPELKTLIFTKIMTATKKDIPFDIEIEQPIESLPIDQLTLSRIFGILIDNALEAAEESEQPYVRLAIIEDEQQYLFILVNATKNDEISPLLLQKENFSTKGKDRGLGLSIVHSIVQDHSDQLTLKTTQNEQEFSQTLFLKKEYLHGH</sequence>
<dbReference type="eggNOG" id="COG3290">
    <property type="taxonomic scope" value="Bacteria"/>
</dbReference>
<evidence type="ECO:0000313" key="6">
    <source>
        <dbReference type="Proteomes" id="UP000014148"/>
    </source>
</evidence>
<feature type="transmembrane region" description="Helical" evidence="1">
    <location>
        <begin position="101"/>
        <end position="122"/>
    </location>
</feature>
<dbReference type="SUPFAM" id="SSF55874">
    <property type="entry name" value="ATPase domain of HSP90 chaperone/DNA topoisomerase II/histidine kinase"/>
    <property type="match status" value="1"/>
</dbReference>